<dbReference type="EMBL" id="CP029822">
    <property type="protein sequence ID" value="AZS51786.1"/>
    <property type="molecule type" value="Genomic_DNA"/>
</dbReference>
<accession>A0A3Q9JMN3</accession>
<keyword evidence="1" id="KW-0479">Metal-binding</keyword>
<evidence type="ECO:0000256" key="1">
    <source>
        <dbReference type="ARBA" id="ARBA00022723"/>
    </source>
</evidence>
<gene>
    <name evidence="2" type="ORF">DM558_13880</name>
</gene>
<evidence type="ECO:0000313" key="2">
    <source>
        <dbReference type="EMBL" id="AZS51786.1"/>
    </source>
</evidence>
<sequence length="217" mass="25578">MLLPWSEIETVLLDMDGTLLDLHFDNYFWLEYLPHCYCEAYKVSYSQAKALIDQECKKVQGTLNWYCLDYWTKLLGLPIIELKQDIANRIQWRKNTELFLARINEMGKQVVLITNAHPSSLALKKSKVNLDPWFDTILSAHEYGYPKESQIFWARLQQQICFNPEKTLFIDDSLSVLKSAQEYKIKFIYSVLEPDTQQKSQKNNHEFGIIKDYADCF</sequence>
<dbReference type="Proteomes" id="UP000273143">
    <property type="component" value="Chromosome"/>
</dbReference>
<dbReference type="Gene3D" id="3.40.50.1000">
    <property type="entry name" value="HAD superfamily/HAD-like"/>
    <property type="match status" value="1"/>
</dbReference>
<dbReference type="SUPFAM" id="SSF56784">
    <property type="entry name" value="HAD-like"/>
    <property type="match status" value="1"/>
</dbReference>
<dbReference type="GO" id="GO:0008967">
    <property type="term" value="F:phosphoglycolate phosphatase activity"/>
    <property type="evidence" value="ECO:0007669"/>
    <property type="project" value="TreeGrafter"/>
</dbReference>
<dbReference type="PANTHER" id="PTHR43434:SF3">
    <property type="entry name" value="GMP_IMP NUCLEOTIDASE YRFG"/>
    <property type="match status" value="1"/>
</dbReference>
<keyword evidence="3" id="KW-1185">Reference proteome</keyword>
<reference evidence="3" key="1">
    <citation type="submission" date="2018-06" db="EMBL/GenBank/DDBJ databases">
        <title>Complete genome of Pseudomonas insecticola strain QZS01.</title>
        <authorList>
            <person name="Wang J."/>
            <person name="Su Q."/>
        </authorList>
    </citation>
    <scope>NUCLEOTIDE SEQUENCE [LARGE SCALE GENOMIC DNA]</scope>
    <source>
        <strain evidence="3">QZS01</strain>
    </source>
</reference>
<dbReference type="SFLD" id="SFLDG01129">
    <property type="entry name" value="C1.5:_HAD__Beta-PGM__Phosphata"/>
    <property type="match status" value="1"/>
</dbReference>
<dbReference type="Pfam" id="PF00702">
    <property type="entry name" value="Hydrolase"/>
    <property type="match status" value="1"/>
</dbReference>
<dbReference type="KEGG" id="emo:DM558_13880"/>
<dbReference type="RefSeq" id="WP_127164481.1">
    <property type="nucleotide sequence ID" value="NZ_CP029822.1"/>
</dbReference>
<dbReference type="GO" id="GO:0046872">
    <property type="term" value="F:metal ion binding"/>
    <property type="evidence" value="ECO:0007669"/>
    <property type="project" value="UniProtKB-KW"/>
</dbReference>
<dbReference type="InterPro" id="IPR050155">
    <property type="entry name" value="HAD-like_hydrolase_sf"/>
</dbReference>
<evidence type="ECO:0000313" key="3">
    <source>
        <dbReference type="Proteomes" id="UP000273143"/>
    </source>
</evidence>
<dbReference type="GO" id="GO:0006281">
    <property type="term" value="P:DNA repair"/>
    <property type="evidence" value="ECO:0007669"/>
    <property type="project" value="TreeGrafter"/>
</dbReference>
<name>A0A3Q9JMN3_9GAMM</name>
<dbReference type="PANTHER" id="PTHR43434">
    <property type="entry name" value="PHOSPHOGLYCOLATE PHOSPHATASE"/>
    <property type="match status" value="1"/>
</dbReference>
<dbReference type="AlphaFoldDB" id="A0A3Q9JMN3"/>
<dbReference type="InterPro" id="IPR023214">
    <property type="entry name" value="HAD_sf"/>
</dbReference>
<dbReference type="GO" id="GO:0005829">
    <property type="term" value="C:cytosol"/>
    <property type="evidence" value="ECO:0007669"/>
    <property type="project" value="TreeGrafter"/>
</dbReference>
<dbReference type="CDD" id="cd01427">
    <property type="entry name" value="HAD_like"/>
    <property type="match status" value="1"/>
</dbReference>
<dbReference type="NCBIfam" id="NF011564">
    <property type="entry name" value="PRK14988.1"/>
    <property type="match status" value="1"/>
</dbReference>
<protein>
    <submittedName>
        <fullName evidence="2">GMP/IMP nucleotidase</fullName>
    </submittedName>
</protein>
<organism evidence="2 3">
    <name type="scientific">Entomomonas moraniae</name>
    <dbReference type="NCBI Taxonomy" id="2213226"/>
    <lineage>
        <taxon>Bacteria</taxon>
        <taxon>Pseudomonadati</taxon>
        <taxon>Pseudomonadota</taxon>
        <taxon>Gammaproteobacteria</taxon>
        <taxon>Pseudomonadales</taxon>
        <taxon>Pseudomonadaceae</taxon>
        <taxon>Entomomonas</taxon>
    </lineage>
</organism>
<proteinExistence type="predicted"/>
<dbReference type="SFLD" id="SFLDS00003">
    <property type="entry name" value="Haloacid_Dehalogenase"/>
    <property type="match status" value="1"/>
</dbReference>
<dbReference type="InterPro" id="IPR036412">
    <property type="entry name" value="HAD-like_sf"/>
</dbReference>